<keyword evidence="3" id="KW-0328">Glycosyltransferase</keyword>
<dbReference type="PaxDb" id="3218-PP1S215_43V6.1"/>
<dbReference type="PANTHER" id="PTHR31933">
    <property type="entry name" value="O-FUCOSYLTRANSFERASE 2-RELATED"/>
    <property type="match status" value="1"/>
</dbReference>
<comment type="subcellular location">
    <subcellularLocation>
        <location evidence="1">Membrane</location>
        <topology evidence="1">Single-pass membrane protein</topology>
    </subcellularLocation>
</comment>
<reference evidence="14" key="3">
    <citation type="submission" date="2020-12" db="UniProtKB">
        <authorList>
            <consortium name="EnsemblPlants"/>
        </authorList>
    </citation>
    <scope>IDENTIFICATION</scope>
</reference>
<evidence type="ECO:0000256" key="5">
    <source>
        <dbReference type="ARBA" id="ARBA00022692"/>
    </source>
</evidence>
<organism evidence="13">
    <name type="scientific">Physcomitrium patens</name>
    <name type="common">Spreading-leaved earth moss</name>
    <name type="synonym">Physcomitrella patens</name>
    <dbReference type="NCBI Taxonomy" id="3218"/>
    <lineage>
        <taxon>Eukaryota</taxon>
        <taxon>Viridiplantae</taxon>
        <taxon>Streptophyta</taxon>
        <taxon>Embryophyta</taxon>
        <taxon>Bryophyta</taxon>
        <taxon>Bryophytina</taxon>
        <taxon>Bryopsida</taxon>
        <taxon>Funariidae</taxon>
        <taxon>Funariales</taxon>
        <taxon>Funariaceae</taxon>
        <taxon>Physcomitrium</taxon>
    </lineage>
</organism>
<evidence type="ECO:0000313" key="15">
    <source>
        <dbReference type="Proteomes" id="UP000006727"/>
    </source>
</evidence>
<dbReference type="EMBL" id="ABEU02000025">
    <property type="protein sequence ID" value="PNR27272.1"/>
    <property type="molecule type" value="Genomic_DNA"/>
</dbReference>
<proteinExistence type="inferred from homology"/>
<dbReference type="InterPro" id="IPR019378">
    <property type="entry name" value="GDP-Fuc_O-FucTrfase"/>
</dbReference>
<evidence type="ECO:0000256" key="3">
    <source>
        <dbReference type="ARBA" id="ARBA00022676"/>
    </source>
</evidence>
<evidence type="ECO:0000256" key="7">
    <source>
        <dbReference type="ARBA" id="ARBA00023136"/>
    </source>
</evidence>
<dbReference type="InterPro" id="IPR052272">
    <property type="entry name" value="GT106_glycosyltransferase"/>
</dbReference>
<evidence type="ECO:0000256" key="9">
    <source>
        <dbReference type="ARBA" id="ARBA00023253"/>
    </source>
</evidence>
<protein>
    <recommendedName>
        <fullName evidence="11">O-fucosyltransferase family protein</fullName>
    </recommendedName>
</protein>
<evidence type="ECO:0000256" key="10">
    <source>
        <dbReference type="ARBA" id="ARBA00023277"/>
    </source>
</evidence>
<evidence type="ECO:0000256" key="12">
    <source>
        <dbReference type="SAM" id="Phobius"/>
    </source>
</evidence>
<evidence type="ECO:0000313" key="14">
    <source>
        <dbReference type="EnsemblPlants" id="Pp3c25_850V3.1"/>
    </source>
</evidence>
<sequence length="528" mass="59096">MGIYVRVSSVVGRKDGVKLLSMWIAMLVAALPVLTPSLFSASSWETSLFSEWEPPTARHGALLDSLQKTRLHETEPEGLWDPPDSGGWKPCTRRRDESSLPAFTNGYLQVFLEGGLNQQRMGICDAVAVAKILNATLVLPHFDVNPVWKDSSSFADIFNVDHFLNTLGFEVNIVTKLPPEFEWSTREYYATGYRATRVKNAPVQASPEWYITNVLPLLRSSGVVAIAPFSHRLAFNDLPDEIQRLRCKVNFEALRFVPSIDNIGNILVERLRKSHAWTVEGDDVGSSKYLALHLRFDKDMAAHSACDFGGGKAERLALAKYRGVVWQGRVSNAQLSDKELRDKGKCPMSPEEVGIMLVALGFSPKTHVYLASYTVYGGSARMDFLHNLFPNMVTKYTLATAEELAPFAGKASQLAAIDYLVSLHSDIFLSASRGNMHNSLAAHRTYLNVRKTIKPDMNLMARLFAHKNLTWPEFRRSVVEGHKNRMGQVALRQPTQSIYTYPAPDCMCTSRRSIAEHSNLDMDLQEAR</sequence>
<dbReference type="Gramene" id="Pp3c25_850V3.1">
    <property type="protein sequence ID" value="Pp3c25_850V3.1"/>
    <property type="gene ID" value="Pp3c25_850"/>
</dbReference>
<evidence type="ECO:0000256" key="11">
    <source>
        <dbReference type="ARBA" id="ARBA00030350"/>
    </source>
</evidence>
<keyword evidence="5 12" id="KW-0812">Transmembrane</keyword>
<dbReference type="InterPro" id="IPR024709">
    <property type="entry name" value="FucosylTrfase_pln"/>
</dbReference>
<evidence type="ECO:0000256" key="8">
    <source>
        <dbReference type="ARBA" id="ARBA00023180"/>
    </source>
</evidence>
<evidence type="ECO:0000256" key="4">
    <source>
        <dbReference type="ARBA" id="ARBA00022679"/>
    </source>
</evidence>
<keyword evidence="6 12" id="KW-1133">Transmembrane helix</keyword>
<dbReference type="OrthoDB" id="1882547at2759"/>
<dbReference type="PANTHER" id="PTHR31933:SF5">
    <property type="entry name" value="O-FUCOSYLTRANSFERASE 31"/>
    <property type="match status" value="1"/>
</dbReference>
<dbReference type="Gramene" id="Pp3c25_850V3.3">
    <property type="protein sequence ID" value="Pp3c25_850V3.3"/>
    <property type="gene ID" value="Pp3c25_850"/>
</dbReference>
<dbReference type="Pfam" id="PF10250">
    <property type="entry name" value="O-FucT"/>
    <property type="match status" value="1"/>
</dbReference>
<evidence type="ECO:0000256" key="1">
    <source>
        <dbReference type="ARBA" id="ARBA00004167"/>
    </source>
</evidence>
<dbReference type="RefSeq" id="XP_024365778.1">
    <property type="nucleotide sequence ID" value="XM_024510010.2"/>
</dbReference>
<dbReference type="GeneID" id="112277546"/>
<dbReference type="GO" id="GO:0006004">
    <property type="term" value="P:fucose metabolic process"/>
    <property type="evidence" value="ECO:0007669"/>
    <property type="project" value="UniProtKB-KW"/>
</dbReference>
<evidence type="ECO:0000313" key="13">
    <source>
        <dbReference type="EMBL" id="PNR27272.1"/>
    </source>
</evidence>
<dbReference type="CDD" id="cd11299">
    <property type="entry name" value="O-FucT_plant"/>
    <property type="match status" value="1"/>
</dbReference>
<dbReference type="Proteomes" id="UP000006727">
    <property type="component" value="Chromosome 25"/>
</dbReference>
<comment type="similarity">
    <text evidence="2">Belongs to the glycosyltransferase GT106 family.</text>
</comment>
<dbReference type="EnsemblPlants" id="Pp3c25_850V3.3">
    <property type="protein sequence ID" value="Pp3c25_850V3.3"/>
    <property type="gene ID" value="Pp3c25_850"/>
</dbReference>
<dbReference type="EnsemblPlants" id="Pp3c25_850V3.1">
    <property type="protein sequence ID" value="Pp3c25_850V3.1"/>
    <property type="gene ID" value="Pp3c25_850"/>
</dbReference>
<reference evidence="13 15" key="1">
    <citation type="journal article" date="2008" name="Science">
        <title>The Physcomitrella genome reveals evolutionary insights into the conquest of land by plants.</title>
        <authorList>
            <person name="Rensing S."/>
            <person name="Lang D."/>
            <person name="Zimmer A."/>
            <person name="Terry A."/>
            <person name="Salamov A."/>
            <person name="Shapiro H."/>
            <person name="Nishiyama T."/>
            <person name="Perroud P.-F."/>
            <person name="Lindquist E."/>
            <person name="Kamisugi Y."/>
            <person name="Tanahashi T."/>
            <person name="Sakakibara K."/>
            <person name="Fujita T."/>
            <person name="Oishi K."/>
            <person name="Shin-I T."/>
            <person name="Kuroki Y."/>
            <person name="Toyoda A."/>
            <person name="Suzuki Y."/>
            <person name="Hashimoto A."/>
            <person name="Yamaguchi K."/>
            <person name="Sugano A."/>
            <person name="Kohara Y."/>
            <person name="Fujiyama A."/>
            <person name="Anterola A."/>
            <person name="Aoki S."/>
            <person name="Ashton N."/>
            <person name="Barbazuk W.B."/>
            <person name="Barker E."/>
            <person name="Bennetzen J."/>
            <person name="Bezanilla M."/>
            <person name="Blankenship R."/>
            <person name="Cho S.H."/>
            <person name="Dutcher S."/>
            <person name="Estelle M."/>
            <person name="Fawcett J.A."/>
            <person name="Gundlach H."/>
            <person name="Hanada K."/>
            <person name="Heyl A."/>
            <person name="Hicks K.A."/>
            <person name="Hugh J."/>
            <person name="Lohr M."/>
            <person name="Mayer K."/>
            <person name="Melkozernov A."/>
            <person name="Murata T."/>
            <person name="Nelson D."/>
            <person name="Pils B."/>
            <person name="Prigge M."/>
            <person name="Reiss B."/>
            <person name="Renner T."/>
            <person name="Rombauts S."/>
            <person name="Rushton P."/>
            <person name="Sanderfoot A."/>
            <person name="Schween G."/>
            <person name="Shiu S.-H."/>
            <person name="Stueber K."/>
            <person name="Theodoulou F.L."/>
            <person name="Tu H."/>
            <person name="Van de Peer Y."/>
            <person name="Verrier P.J."/>
            <person name="Waters E."/>
            <person name="Wood A."/>
            <person name="Yang L."/>
            <person name="Cove D."/>
            <person name="Cuming A."/>
            <person name="Hasebe M."/>
            <person name="Lucas S."/>
            <person name="Mishler D.B."/>
            <person name="Reski R."/>
            <person name="Grigoriev I."/>
            <person name="Quatrano R.S."/>
            <person name="Boore J.L."/>
        </authorList>
    </citation>
    <scope>NUCLEOTIDE SEQUENCE [LARGE SCALE GENOMIC DNA]</scope>
    <source>
        <strain evidence="14 15">cv. Gransden 2004</strain>
    </source>
</reference>
<accession>A0A2K1IDB9</accession>
<dbReference type="PIRSF" id="PIRSF009360">
    <property type="entry name" value="UCP009360"/>
    <property type="match status" value="1"/>
</dbReference>
<keyword evidence="10" id="KW-0119">Carbohydrate metabolism</keyword>
<gene>
    <name evidence="14" type="primary">LOC112277546</name>
    <name evidence="13" type="ORF">PHYPA_029424</name>
</gene>
<reference evidence="13 15" key="2">
    <citation type="journal article" date="2018" name="Plant J.">
        <title>The Physcomitrella patens chromosome-scale assembly reveals moss genome structure and evolution.</title>
        <authorList>
            <person name="Lang D."/>
            <person name="Ullrich K.K."/>
            <person name="Murat F."/>
            <person name="Fuchs J."/>
            <person name="Jenkins J."/>
            <person name="Haas F.B."/>
            <person name="Piednoel M."/>
            <person name="Gundlach H."/>
            <person name="Van Bel M."/>
            <person name="Meyberg R."/>
            <person name="Vives C."/>
            <person name="Morata J."/>
            <person name="Symeonidi A."/>
            <person name="Hiss M."/>
            <person name="Muchero W."/>
            <person name="Kamisugi Y."/>
            <person name="Saleh O."/>
            <person name="Blanc G."/>
            <person name="Decker E.L."/>
            <person name="van Gessel N."/>
            <person name="Grimwood J."/>
            <person name="Hayes R.D."/>
            <person name="Graham S.W."/>
            <person name="Gunter L.E."/>
            <person name="McDaniel S.F."/>
            <person name="Hoernstein S.N.W."/>
            <person name="Larsson A."/>
            <person name="Li F.W."/>
            <person name="Perroud P.F."/>
            <person name="Phillips J."/>
            <person name="Ranjan P."/>
            <person name="Rokshar D.S."/>
            <person name="Rothfels C.J."/>
            <person name="Schneider L."/>
            <person name="Shu S."/>
            <person name="Stevenson D.W."/>
            <person name="Thummler F."/>
            <person name="Tillich M."/>
            <person name="Villarreal Aguilar J.C."/>
            <person name="Widiez T."/>
            <person name="Wong G.K."/>
            <person name="Wymore A."/>
            <person name="Zhang Y."/>
            <person name="Zimmer A.D."/>
            <person name="Quatrano R.S."/>
            <person name="Mayer K.F.X."/>
            <person name="Goodstein D."/>
            <person name="Casacuberta J.M."/>
            <person name="Vandepoele K."/>
            <person name="Reski R."/>
            <person name="Cuming A.C."/>
            <person name="Tuskan G.A."/>
            <person name="Maumus F."/>
            <person name="Salse J."/>
            <person name="Schmutz J."/>
            <person name="Rensing S.A."/>
        </authorList>
    </citation>
    <scope>NUCLEOTIDE SEQUENCE [LARGE SCALE GENOMIC DNA]</scope>
    <source>
        <strain evidence="14 15">cv. Gransden 2004</strain>
    </source>
</reference>
<keyword evidence="4" id="KW-0808">Transferase</keyword>
<dbReference type="Gramene" id="Pp3c25_850V3.2">
    <property type="protein sequence ID" value="Pp3c25_850V3.2"/>
    <property type="gene ID" value="Pp3c25_850"/>
</dbReference>
<dbReference type="FunCoup" id="A0A2K1IDB9">
    <property type="interactions" value="2176"/>
</dbReference>
<keyword evidence="15" id="KW-1185">Reference proteome</keyword>
<dbReference type="AlphaFoldDB" id="A0A2K1IDB9"/>
<name>A0A2K1IDB9_PHYPA</name>
<keyword evidence="8" id="KW-0325">Glycoprotein</keyword>
<dbReference type="EnsemblPlants" id="Pp3c25_850V3.2">
    <property type="protein sequence ID" value="Pp3c25_850V3.2"/>
    <property type="gene ID" value="Pp3c25_850"/>
</dbReference>
<keyword evidence="7 12" id="KW-0472">Membrane</keyword>
<evidence type="ECO:0000256" key="2">
    <source>
        <dbReference type="ARBA" id="ARBA00007737"/>
    </source>
</evidence>
<dbReference type="OMA" id="PEIEHTC"/>
<feature type="transmembrane region" description="Helical" evidence="12">
    <location>
        <begin position="20"/>
        <end position="39"/>
    </location>
</feature>
<dbReference type="KEGG" id="ppp:112277546"/>
<evidence type="ECO:0000256" key="6">
    <source>
        <dbReference type="ARBA" id="ARBA00022989"/>
    </source>
</evidence>
<dbReference type="GO" id="GO:0016020">
    <property type="term" value="C:membrane"/>
    <property type="evidence" value="ECO:0007669"/>
    <property type="project" value="UniProtKB-SubCell"/>
</dbReference>
<keyword evidence="9" id="KW-0294">Fucose metabolism</keyword>
<dbReference type="GO" id="GO:0016757">
    <property type="term" value="F:glycosyltransferase activity"/>
    <property type="evidence" value="ECO:0007669"/>
    <property type="project" value="UniProtKB-KW"/>
</dbReference>